<keyword evidence="5" id="KW-1185">Reference proteome</keyword>
<dbReference type="EMBL" id="CP123504">
    <property type="protein sequence ID" value="WGM02506.1"/>
    <property type="molecule type" value="Genomic_DNA"/>
</dbReference>
<reference evidence="2" key="2">
    <citation type="submission" date="2023-04" db="EMBL/GenBank/DDBJ databases">
        <title>Genome dynamics across the evolutionary transition to endosymbiosis.</title>
        <authorList>
            <person name="Siozios S."/>
            <person name="Nadal-Jimenez P."/>
            <person name="Azagi T."/>
            <person name="Sprong H."/>
            <person name="Frost C.L."/>
            <person name="Parratt S.R."/>
            <person name="Taylor G."/>
            <person name="Brettell L."/>
            <person name="Lew K.C."/>
            <person name="Croft L."/>
            <person name="King K.C."/>
            <person name="Brockhurst M.A."/>
            <person name="Hypsa V."/>
            <person name="Novakova E."/>
            <person name="Darby A.C."/>
            <person name="Hurst G.D.D."/>
        </authorList>
    </citation>
    <scope>NUCLEOTIDE SEQUENCE</scope>
    <source>
        <strain evidence="3">ANv_CAN</strain>
        <strain evidence="2">APv</strain>
    </source>
</reference>
<reference evidence="1 4" key="1">
    <citation type="submission" date="2019-03" db="EMBL/GenBank/DDBJ databases">
        <title>Long-read sequencing reveals hyperdense prophage content in a complex bacterial symbiont genome.</title>
        <authorList>
            <person name="Frost C.L."/>
            <person name="Siozios S."/>
            <person name="Nadal-Jimenez P."/>
            <person name="Brockhurst M.A."/>
            <person name="King K.C."/>
            <person name="Darby A.C."/>
            <person name="Hurst G.D.D."/>
        </authorList>
    </citation>
    <scope>NUCLEOTIDE SEQUENCE [LARGE SCALE GENOMIC DNA]</scope>
    <source>
        <strain evidence="1 4">FIN</strain>
    </source>
</reference>
<organism evidence="1 4">
    <name type="scientific">Arsenophonus nasoniae</name>
    <name type="common">son-killer infecting Nasonia vitripennis</name>
    <dbReference type="NCBI Taxonomy" id="638"/>
    <lineage>
        <taxon>Bacteria</taxon>
        <taxon>Pseudomonadati</taxon>
        <taxon>Pseudomonadota</taxon>
        <taxon>Gammaproteobacteria</taxon>
        <taxon>Enterobacterales</taxon>
        <taxon>Morganellaceae</taxon>
        <taxon>Arsenophonus</taxon>
    </lineage>
</organism>
<evidence type="ECO:0008006" key="6">
    <source>
        <dbReference type="Google" id="ProtNLM"/>
    </source>
</evidence>
<evidence type="ECO:0000313" key="5">
    <source>
        <dbReference type="Proteomes" id="UP001177592"/>
    </source>
</evidence>
<dbReference type="Proteomes" id="UP000295134">
    <property type="component" value="Chromosome"/>
</dbReference>
<dbReference type="GO" id="GO:0003677">
    <property type="term" value="F:DNA binding"/>
    <property type="evidence" value="ECO:0007669"/>
    <property type="project" value="InterPro"/>
</dbReference>
<dbReference type="RefSeq" id="WP_135677821.1">
    <property type="nucleotide sequence ID" value="NZ_CP038613.1"/>
</dbReference>
<accession>A0A4P7KW45</accession>
<sequence length="224" mass="26293">MKTRDVLTSHLISFMEKQEHDCWNIKDIEFRYIYANKAMFFNSCLPMNFNIEGRRPSECPASWSENSGILEREAEIIQKLGKPIYSIVTHISGKEQTFRSFFVEKFPYFHQNEIIGTLSHSKKISPRLLSEAFFKNPTTPSFLTNHPPNNLFTTEELNVFFFVMKLMSNQEIALRLGTYSCVVEQIIQQIYKKIDIYTRKQLRDYGIAEGFDNYFPPFLLKGLL</sequence>
<name>A0A4P7KW45_9GAMM</name>
<dbReference type="Proteomes" id="UP001177595">
    <property type="component" value="Chromosome"/>
</dbReference>
<dbReference type="Proteomes" id="UP001177592">
    <property type="component" value="Chromosome"/>
</dbReference>
<dbReference type="InterPro" id="IPR036388">
    <property type="entry name" value="WH-like_DNA-bd_sf"/>
</dbReference>
<dbReference type="EMBL" id="CP038613">
    <property type="protein sequence ID" value="QBY44241.1"/>
    <property type="molecule type" value="Genomic_DNA"/>
</dbReference>
<dbReference type="GeneID" id="96877823"/>
<dbReference type="AlphaFoldDB" id="A0A4P7KW45"/>
<dbReference type="SUPFAM" id="SSF46894">
    <property type="entry name" value="C-terminal effector domain of the bipartite response regulators"/>
    <property type="match status" value="1"/>
</dbReference>
<evidence type="ECO:0000313" key="4">
    <source>
        <dbReference type="Proteomes" id="UP000295134"/>
    </source>
</evidence>
<protein>
    <recommendedName>
        <fullName evidence="6">Bacterial regulatory protein, luxR family</fullName>
    </recommendedName>
</protein>
<evidence type="ECO:0000313" key="3">
    <source>
        <dbReference type="EMBL" id="WGM04526.1"/>
    </source>
</evidence>
<dbReference type="KEGG" id="ans:ArsFIN_28190"/>
<dbReference type="GO" id="GO:0006355">
    <property type="term" value="P:regulation of DNA-templated transcription"/>
    <property type="evidence" value="ECO:0007669"/>
    <property type="project" value="InterPro"/>
</dbReference>
<evidence type="ECO:0000313" key="2">
    <source>
        <dbReference type="EMBL" id="WGM02506.1"/>
    </source>
</evidence>
<gene>
    <name evidence="1" type="ORF">ArsFIN_28190</name>
    <name evidence="2" type="ORF">QE210_05320</name>
    <name evidence="3" type="ORF">QE258_12940</name>
</gene>
<dbReference type="InterPro" id="IPR016032">
    <property type="entry name" value="Sig_transdc_resp-reg_C-effctor"/>
</dbReference>
<dbReference type="EMBL" id="CP123523">
    <property type="protein sequence ID" value="WGM04526.1"/>
    <property type="molecule type" value="Genomic_DNA"/>
</dbReference>
<proteinExistence type="predicted"/>
<evidence type="ECO:0000313" key="1">
    <source>
        <dbReference type="EMBL" id="QBY44241.1"/>
    </source>
</evidence>
<dbReference type="Gene3D" id="1.10.10.10">
    <property type="entry name" value="Winged helix-like DNA-binding domain superfamily/Winged helix DNA-binding domain"/>
    <property type="match status" value="1"/>
</dbReference>